<evidence type="ECO:0000256" key="1">
    <source>
        <dbReference type="SAM" id="Coils"/>
    </source>
</evidence>
<dbReference type="InterPro" id="IPR008737">
    <property type="entry name" value="DUF1758"/>
</dbReference>
<accession>A0A1I7VQE9</accession>
<dbReference type="AlphaFoldDB" id="A0A1I7VQE9"/>
<dbReference type="Pfam" id="PF05585">
    <property type="entry name" value="DUF1758"/>
    <property type="match status" value="1"/>
</dbReference>
<proteinExistence type="predicted"/>
<feature type="domain" description="DUF1758" evidence="2">
    <location>
        <begin position="510"/>
        <end position="571"/>
    </location>
</feature>
<reference evidence="4" key="2">
    <citation type="submission" date="2016-11" db="UniProtKB">
        <authorList>
            <consortium name="WormBaseParasite"/>
        </authorList>
    </citation>
    <scope>IDENTIFICATION</scope>
</reference>
<protein>
    <submittedName>
        <fullName evidence="4">DUF1758 domain-containing protein</fullName>
    </submittedName>
</protein>
<reference evidence="3" key="1">
    <citation type="submission" date="2012-04" db="EMBL/GenBank/DDBJ databases">
        <title>The Genome Sequence of Loa loa.</title>
        <authorList>
            <consortium name="The Broad Institute Genome Sequencing Platform"/>
            <consortium name="Broad Institute Genome Sequencing Center for Infectious Disease"/>
            <person name="Nutman T.B."/>
            <person name="Fink D.L."/>
            <person name="Russ C."/>
            <person name="Young S."/>
            <person name="Zeng Q."/>
            <person name="Gargeya S."/>
            <person name="Alvarado L."/>
            <person name="Berlin A."/>
            <person name="Chapman S.B."/>
            <person name="Chen Z."/>
            <person name="Freedman E."/>
            <person name="Gellesch M."/>
            <person name="Goldberg J."/>
            <person name="Griggs A."/>
            <person name="Gujja S."/>
            <person name="Heilman E.R."/>
            <person name="Heiman D."/>
            <person name="Howarth C."/>
            <person name="Mehta T."/>
            <person name="Neiman D."/>
            <person name="Pearson M."/>
            <person name="Roberts A."/>
            <person name="Saif S."/>
            <person name="Shea T."/>
            <person name="Shenoy N."/>
            <person name="Sisk P."/>
            <person name="Stolte C."/>
            <person name="Sykes S."/>
            <person name="White J."/>
            <person name="Yandava C."/>
            <person name="Haas B."/>
            <person name="Henn M.R."/>
            <person name="Nusbaum C."/>
            <person name="Birren B."/>
        </authorList>
    </citation>
    <scope>NUCLEOTIDE SEQUENCE [LARGE SCALE GENOMIC DNA]</scope>
</reference>
<sequence length="577" mass="67393">MASIIIEIIKPVKERLENLLLEVKNLDVKSPEHTLTIEERLQIYEIKGRLLEEKILRLQMCIKSIESANNKWIEYTQKSVTMTKRKEEEKYKEVTEGEKGIFKLIHETNEAIITLTIYKKEIDCETQKMTQTARPCQELSKEVSMPTAPTSYANVNLPQLSLPIFNGDPRLWREFWSSFNAAVHSQTIPEVQKLNYLIFCLKGTALQAVRGYDIAPENYEVIRKLLAEKYGDTSMTIKLLYNELQSIKRNEKEWIEVVERLERIFRQLEALGENLEHSSIETAIESRLPRWILDKVYHQKIIGDQWSILKLRKFLVNLINVNERVKSQSSFIYVDKKHTLSKTKPSPKNYHESSALATIQNERKMPYPIKEKGEFKQMRPCTFCNQNHWDSECKAYSTVKARIRCLKEMKKCIICLKGHQGEECKRKVKCFYCKAAHNSARCGRRNQTHSNKTSYLDRINEVDKIEYCSTNYEPTKITQTNAVTKKQDKGTLLICKEITVLKPLLPERMERALALFDIGSQLSFVSRELVQRLNLTETNEQELRLAPFGIRNPKLYVSTQTQINIRINNDENNKSMR</sequence>
<organism evidence="3 4">
    <name type="scientific">Loa loa</name>
    <name type="common">Eye worm</name>
    <name type="synonym">Filaria loa</name>
    <dbReference type="NCBI Taxonomy" id="7209"/>
    <lineage>
        <taxon>Eukaryota</taxon>
        <taxon>Metazoa</taxon>
        <taxon>Ecdysozoa</taxon>
        <taxon>Nematoda</taxon>
        <taxon>Chromadorea</taxon>
        <taxon>Rhabditida</taxon>
        <taxon>Spirurina</taxon>
        <taxon>Spiruromorpha</taxon>
        <taxon>Filarioidea</taxon>
        <taxon>Onchocercidae</taxon>
        <taxon>Loa</taxon>
    </lineage>
</organism>
<evidence type="ECO:0000313" key="3">
    <source>
        <dbReference type="Proteomes" id="UP000095285"/>
    </source>
</evidence>
<dbReference type="PANTHER" id="PTHR47331:SF5">
    <property type="entry name" value="RIBONUCLEASE H"/>
    <property type="match status" value="1"/>
</dbReference>
<feature type="coiled-coil region" evidence="1">
    <location>
        <begin position="244"/>
        <end position="278"/>
    </location>
</feature>
<keyword evidence="1" id="KW-0175">Coiled coil</keyword>
<dbReference type="Proteomes" id="UP000095285">
    <property type="component" value="Unassembled WGS sequence"/>
</dbReference>
<evidence type="ECO:0000259" key="2">
    <source>
        <dbReference type="Pfam" id="PF05585"/>
    </source>
</evidence>
<dbReference type="Pfam" id="PF03564">
    <property type="entry name" value="DUF1759"/>
    <property type="match status" value="1"/>
</dbReference>
<dbReference type="WBParaSite" id="EN70_5081">
    <property type="protein sequence ID" value="EN70_5081"/>
    <property type="gene ID" value="EN70_5081"/>
</dbReference>
<keyword evidence="3" id="KW-1185">Reference proteome</keyword>
<dbReference type="InterPro" id="IPR005312">
    <property type="entry name" value="DUF1759"/>
</dbReference>
<dbReference type="PANTHER" id="PTHR47331">
    <property type="entry name" value="PHD-TYPE DOMAIN-CONTAINING PROTEIN"/>
    <property type="match status" value="1"/>
</dbReference>
<evidence type="ECO:0000313" key="4">
    <source>
        <dbReference type="WBParaSite" id="EN70_5081"/>
    </source>
</evidence>
<name>A0A1I7VQE9_LOALO</name>